<evidence type="ECO:0000256" key="7">
    <source>
        <dbReference type="SAM" id="Phobius"/>
    </source>
</evidence>
<dbReference type="OrthoDB" id="3648173at2759"/>
<feature type="compositionally biased region" description="Gly residues" evidence="6">
    <location>
        <begin position="366"/>
        <end position="375"/>
    </location>
</feature>
<dbReference type="GeneID" id="20828710"/>
<feature type="domain" description="Rhodopsin" evidence="8">
    <location>
        <begin position="27"/>
        <end position="267"/>
    </location>
</feature>
<feature type="region of interest" description="Disordered" evidence="6">
    <location>
        <begin position="416"/>
        <end position="436"/>
    </location>
</feature>
<feature type="transmembrane region" description="Helical" evidence="7">
    <location>
        <begin position="6"/>
        <end position="31"/>
    </location>
</feature>
<feature type="compositionally biased region" description="Basic and acidic residues" evidence="6">
    <location>
        <begin position="467"/>
        <end position="482"/>
    </location>
</feature>
<dbReference type="Proteomes" id="UP000008065">
    <property type="component" value="Unassembled WGS sequence"/>
</dbReference>
<evidence type="ECO:0000256" key="2">
    <source>
        <dbReference type="ARBA" id="ARBA00022692"/>
    </source>
</evidence>
<feature type="region of interest" description="Disordered" evidence="6">
    <location>
        <begin position="291"/>
        <end position="343"/>
    </location>
</feature>
<accession>F8MEA3</accession>
<feature type="transmembrane region" description="Helical" evidence="7">
    <location>
        <begin position="78"/>
        <end position="99"/>
    </location>
</feature>
<dbReference type="GO" id="GO:0016020">
    <property type="term" value="C:membrane"/>
    <property type="evidence" value="ECO:0007669"/>
    <property type="project" value="UniProtKB-SubCell"/>
</dbReference>
<dbReference type="PANTHER" id="PTHR33048">
    <property type="entry name" value="PTH11-LIKE INTEGRAL MEMBRANE PROTEIN (AFU_ORTHOLOGUE AFUA_5G11245)"/>
    <property type="match status" value="1"/>
</dbReference>
<dbReference type="EMBL" id="GL891302">
    <property type="protein sequence ID" value="EGO61585.1"/>
    <property type="molecule type" value="Genomic_DNA"/>
</dbReference>
<keyword evidence="3 7" id="KW-1133">Transmembrane helix</keyword>
<keyword evidence="2 7" id="KW-0812">Transmembrane</keyword>
<feature type="transmembrane region" description="Helical" evidence="7">
    <location>
        <begin position="167"/>
        <end position="190"/>
    </location>
</feature>
<dbReference type="VEuPathDB" id="FungiDB:NEUTE1DRAFT_58985"/>
<protein>
    <recommendedName>
        <fullName evidence="8">Rhodopsin domain-containing protein</fullName>
    </recommendedName>
</protein>
<sequence length="482" mass="52604">MRIADRAVAVVVVDIIFTTLAFITVCFRLFTRVVLVQNVGSDDYYIVGSMISSIAYLTVVMMQIKAGLGRHLMSEDEVVGFLYALWATIWIYSLALMFVKMSITVQCYRVFRTPRMQKFFKIYFVLVVIYGLWTVFGTFFTCWPINLWWEMVRRERAPKGVCMDKNIITFANAGINIASDLVLAIIPIPLLWKLQIPKKQKLVLTSLFGMGMFASVMSIVRLSSLQQIGAAPAEEQSVMGVSIAIWSCIEVNIAIMCASAPALKPLVIKVFPKMLLSDLYAKTKGAYDASKRSKLGGGGHGGKYGHGHGDGKSSEQSGKRGTHNRSAHSIGGSAMRSGSNHRCRPGEIQVEHEIEMKSVPISEVLGEGGGGGGGHHSSNIPLHMNAGGSSEEDIPGRISPAGSERKLVWQDEFPYRESGQGQGQGRGGPVGMARGLPERGMGMGMGLGHGKKVTTITTCVATSRQETSSRQEAREAKEREMV</sequence>
<evidence type="ECO:0000256" key="1">
    <source>
        <dbReference type="ARBA" id="ARBA00004141"/>
    </source>
</evidence>
<feature type="region of interest" description="Disordered" evidence="6">
    <location>
        <begin position="363"/>
        <end position="393"/>
    </location>
</feature>
<name>F8MEA3_NEUT8</name>
<evidence type="ECO:0000256" key="4">
    <source>
        <dbReference type="ARBA" id="ARBA00023136"/>
    </source>
</evidence>
<feature type="compositionally biased region" description="Gly residues" evidence="6">
    <location>
        <begin position="295"/>
        <end position="304"/>
    </location>
</feature>
<comment type="subcellular location">
    <subcellularLocation>
        <location evidence="1">Membrane</location>
        <topology evidence="1">Multi-pass membrane protein</topology>
    </subcellularLocation>
</comment>
<dbReference type="RefSeq" id="XP_009847397.1">
    <property type="nucleotide sequence ID" value="XM_009849095.1"/>
</dbReference>
<dbReference type="InterPro" id="IPR052337">
    <property type="entry name" value="SAT4-like"/>
</dbReference>
<feature type="region of interest" description="Disordered" evidence="6">
    <location>
        <begin position="462"/>
        <end position="482"/>
    </location>
</feature>
<feature type="transmembrane region" description="Helical" evidence="7">
    <location>
        <begin position="202"/>
        <end position="223"/>
    </location>
</feature>
<dbReference type="PANTHER" id="PTHR33048:SF123">
    <property type="entry name" value="INTEGRAL MEMBRANE PROTEIN"/>
    <property type="match status" value="1"/>
</dbReference>
<dbReference type="Pfam" id="PF20684">
    <property type="entry name" value="Fung_rhodopsin"/>
    <property type="match status" value="1"/>
</dbReference>
<evidence type="ECO:0000256" key="6">
    <source>
        <dbReference type="SAM" id="MobiDB-lite"/>
    </source>
</evidence>
<feature type="transmembrane region" description="Helical" evidence="7">
    <location>
        <begin position="243"/>
        <end position="263"/>
    </location>
</feature>
<feature type="transmembrane region" description="Helical" evidence="7">
    <location>
        <begin position="120"/>
        <end position="147"/>
    </location>
</feature>
<evidence type="ECO:0000313" key="10">
    <source>
        <dbReference type="Proteomes" id="UP000008065"/>
    </source>
</evidence>
<dbReference type="KEGG" id="nte:NEUTE1DRAFT58985"/>
<reference evidence="10" key="1">
    <citation type="journal article" date="2011" name="Genetics">
        <title>Massive changes in genome architecture accompany the transition to self-fertility in the filamentous fungus Neurospora tetrasperma.</title>
        <authorList>
            <person name="Ellison C.E."/>
            <person name="Stajich J.E."/>
            <person name="Jacobson D.J."/>
            <person name="Natvig D.O."/>
            <person name="Lapidus A."/>
            <person name="Foster B."/>
            <person name="Aerts A."/>
            <person name="Riley R."/>
            <person name="Lindquist E.A."/>
            <person name="Grigoriev I.V."/>
            <person name="Taylor J.W."/>
        </authorList>
    </citation>
    <scope>NUCLEOTIDE SEQUENCE [LARGE SCALE GENOMIC DNA]</scope>
    <source>
        <strain evidence="10">FGSC 2508 / P0657</strain>
    </source>
</reference>
<feature type="transmembrane region" description="Helical" evidence="7">
    <location>
        <begin position="43"/>
        <end position="66"/>
    </location>
</feature>
<evidence type="ECO:0000259" key="8">
    <source>
        <dbReference type="Pfam" id="PF20684"/>
    </source>
</evidence>
<feature type="compositionally biased region" description="Gly residues" evidence="6">
    <location>
        <begin position="420"/>
        <end position="430"/>
    </location>
</feature>
<evidence type="ECO:0000313" key="9">
    <source>
        <dbReference type="EMBL" id="EGO61585.1"/>
    </source>
</evidence>
<evidence type="ECO:0000256" key="5">
    <source>
        <dbReference type="ARBA" id="ARBA00038359"/>
    </source>
</evidence>
<keyword evidence="4 7" id="KW-0472">Membrane</keyword>
<dbReference type="InterPro" id="IPR049326">
    <property type="entry name" value="Rhodopsin_dom_fungi"/>
</dbReference>
<dbReference type="AlphaFoldDB" id="F8MEA3"/>
<gene>
    <name evidence="9" type="ORF">NEUTE1DRAFT_58985</name>
</gene>
<dbReference type="HOGENOM" id="CLU_028200_0_4_1"/>
<comment type="similarity">
    <text evidence="5">Belongs to the SAT4 family.</text>
</comment>
<organism evidence="9 10">
    <name type="scientific">Neurospora tetrasperma (strain FGSC 2508 / ATCC MYA-4615 / P0657)</name>
    <dbReference type="NCBI Taxonomy" id="510951"/>
    <lineage>
        <taxon>Eukaryota</taxon>
        <taxon>Fungi</taxon>
        <taxon>Dikarya</taxon>
        <taxon>Ascomycota</taxon>
        <taxon>Pezizomycotina</taxon>
        <taxon>Sordariomycetes</taxon>
        <taxon>Sordariomycetidae</taxon>
        <taxon>Sordariales</taxon>
        <taxon>Sordariaceae</taxon>
        <taxon>Neurospora</taxon>
    </lineage>
</organism>
<keyword evidence="10" id="KW-1185">Reference proteome</keyword>
<evidence type="ECO:0000256" key="3">
    <source>
        <dbReference type="ARBA" id="ARBA00022989"/>
    </source>
</evidence>
<proteinExistence type="inferred from homology"/>